<evidence type="ECO:0000256" key="1">
    <source>
        <dbReference type="ARBA" id="ARBA00022884"/>
    </source>
</evidence>
<evidence type="ECO:0000313" key="7">
    <source>
        <dbReference type="EMBL" id="EPZ31809.1"/>
    </source>
</evidence>
<dbReference type="SMART" id="SM00360">
    <property type="entry name" value="RRM"/>
    <property type="match status" value="1"/>
</dbReference>
<dbReference type="InterPro" id="IPR006569">
    <property type="entry name" value="CID_dom"/>
</dbReference>
<dbReference type="SUPFAM" id="SSF109905">
    <property type="entry name" value="Surp module (SWAP domain)"/>
    <property type="match status" value="1"/>
</dbReference>
<organism evidence="7 8">
    <name type="scientific">Rozella allomycis (strain CSF55)</name>
    <dbReference type="NCBI Taxonomy" id="988480"/>
    <lineage>
        <taxon>Eukaryota</taxon>
        <taxon>Fungi</taxon>
        <taxon>Fungi incertae sedis</taxon>
        <taxon>Cryptomycota</taxon>
        <taxon>Cryptomycota incertae sedis</taxon>
        <taxon>Rozella</taxon>
    </lineage>
</organism>
<dbReference type="GO" id="GO:0006396">
    <property type="term" value="P:RNA processing"/>
    <property type="evidence" value="ECO:0007669"/>
    <property type="project" value="InterPro"/>
</dbReference>
<dbReference type="InterPro" id="IPR051485">
    <property type="entry name" value="SR-CTD_assoc_factor"/>
</dbReference>
<keyword evidence="1 2" id="KW-0694">RNA-binding</keyword>
<evidence type="ECO:0000256" key="3">
    <source>
        <dbReference type="SAM" id="MobiDB-lite"/>
    </source>
</evidence>
<feature type="compositionally biased region" description="Polar residues" evidence="3">
    <location>
        <begin position="441"/>
        <end position="451"/>
    </location>
</feature>
<dbReference type="InterPro" id="IPR000061">
    <property type="entry name" value="Surp"/>
</dbReference>
<dbReference type="HOGENOM" id="CLU_528019_0_0_1"/>
<dbReference type="InterPro" id="IPR008942">
    <property type="entry name" value="ENTH_VHS"/>
</dbReference>
<sequence>MKGRAIFEQSDEEDVEEVKVRHDKVYKKRNAEMEAALQDLIETSATSRWFIGCVVENDEPSNIFFVFNVPESITKDDLLDEFGRFGAIGNLSFENGIWCIVYMNNQDSYEAFDRMNGHLFHNQRIALKWGPQSGVPMVPLYKHSSLGVNRIKATHLPNQSLKAVDVEIPNIKIRRIIHRTIEYVLKYGHQFEQSLMKRNPEKYFFLSDQNSKENLYSILQGDKIDRWREESFKMFHDGVFWNPPDMDMEKESFDEDSEDEIEVILETKKLPEFNDGLLKQLMEMIRNVDLNRTSISDLMVFCIKNSSFSDSISDILISSICKEISTFEKRLARLYVASDILHNAGAEISKAWKYRLRIENSLDKIFNAFRNDIFSMTDEKTRELSRMKVIHVLNVWESWSIFQDQKLKSFYTLLTETESNKTTQKSTEQEAEPKKKFKSFGQESFTNSNSNLDDESRQLAERIRKVYLKKLKFSFEPIVPDSTEEIDGEYISFQDYLTLYMMKIHFVHDLTMSIKR</sequence>
<accession>A0A075AP54</accession>
<evidence type="ECO:0000256" key="2">
    <source>
        <dbReference type="PROSITE-ProRule" id="PRU00176"/>
    </source>
</evidence>
<dbReference type="InterPro" id="IPR035967">
    <property type="entry name" value="SWAP/Surp_sf"/>
</dbReference>
<name>A0A075AP54_ROZAC</name>
<dbReference type="Pfam" id="PF01805">
    <property type="entry name" value="Surp"/>
    <property type="match status" value="1"/>
</dbReference>
<dbReference type="PROSITE" id="PS51391">
    <property type="entry name" value="CID"/>
    <property type="match status" value="1"/>
</dbReference>
<dbReference type="STRING" id="988480.A0A075AP54"/>
<dbReference type="AlphaFoldDB" id="A0A075AP54"/>
<evidence type="ECO:0000259" key="4">
    <source>
        <dbReference type="PROSITE" id="PS50102"/>
    </source>
</evidence>
<evidence type="ECO:0000313" key="8">
    <source>
        <dbReference type="Proteomes" id="UP000030755"/>
    </source>
</evidence>
<feature type="region of interest" description="Disordered" evidence="3">
    <location>
        <begin position="421"/>
        <end position="453"/>
    </location>
</feature>
<dbReference type="Pfam" id="PF00076">
    <property type="entry name" value="RRM_1"/>
    <property type="match status" value="1"/>
</dbReference>
<gene>
    <name evidence="7" type="ORF">O9G_000288</name>
</gene>
<dbReference type="Pfam" id="PF04818">
    <property type="entry name" value="CID"/>
    <property type="match status" value="1"/>
</dbReference>
<keyword evidence="8" id="KW-1185">Reference proteome</keyword>
<dbReference type="SUPFAM" id="SSF48464">
    <property type="entry name" value="ENTH/VHS domain"/>
    <property type="match status" value="1"/>
</dbReference>
<dbReference type="OMA" id="IHRTIEY"/>
<evidence type="ECO:0000259" key="5">
    <source>
        <dbReference type="PROSITE" id="PS50128"/>
    </source>
</evidence>
<dbReference type="PANTHER" id="PTHR23140:SF0">
    <property type="entry name" value="U2 SNRNP-ASSOCIATED SURP MOTIF-CONTAINING PROTEIN"/>
    <property type="match status" value="1"/>
</dbReference>
<dbReference type="GO" id="GO:0003723">
    <property type="term" value="F:RNA binding"/>
    <property type="evidence" value="ECO:0007669"/>
    <property type="project" value="UniProtKB-UniRule"/>
</dbReference>
<dbReference type="SUPFAM" id="SSF54928">
    <property type="entry name" value="RNA-binding domain, RBD"/>
    <property type="match status" value="1"/>
</dbReference>
<dbReference type="Gene3D" id="1.10.10.790">
    <property type="entry name" value="Surp module"/>
    <property type="match status" value="1"/>
</dbReference>
<dbReference type="InterPro" id="IPR035979">
    <property type="entry name" value="RBD_domain_sf"/>
</dbReference>
<feature type="domain" description="RRM" evidence="4">
    <location>
        <begin position="62"/>
        <end position="132"/>
    </location>
</feature>
<dbReference type="EMBL" id="KE561209">
    <property type="protein sequence ID" value="EPZ31809.1"/>
    <property type="molecule type" value="Genomic_DNA"/>
</dbReference>
<protein>
    <recommendedName>
        <fullName evidence="9">RNA recognition motif domain-containing protein</fullName>
    </recommendedName>
</protein>
<evidence type="ECO:0008006" key="9">
    <source>
        <dbReference type="Google" id="ProtNLM"/>
    </source>
</evidence>
<reference evidence="7 8" key="1">
    <citation type="journal article" date="2013" name="Curr. Biol.">
        <title>Shared signatures of parasitism and phylogenomics unite Cryptomycota and microsporidia.</title>
        <authorList>
            <person name="James T.Y."/>
            <person name="Pelin A."/>
            <person name="Bonen L."/>
            <person name="Ahrendt S."/>
            <person name="Sain D."/>
            <person name="Corradi N."/>
            <person name="Stajich J.E."/>
        </authorList>
    </citation>
    <scope>NUCLEOTIDE SEQUENCE [LARGE SCALE GENOMIC DNA]</scope>
    <source>
        <strain evidence="7 8">CSF55</strain>
    </source>
</reference>
<dbReference type="SMART" id="SM00582">
    <property type="entry name" value="RPR"/>
    <property type="match status" value="1"/>
</dbReference>
<dbReference type="GO" id="GO:0005634">
    <property type="term" value="C:nucleus"/>
    <property type="evidence" value="ECO:0007669"/>
    <property type="project" value="TreeGrafter"/>
</dbReference>
<dbReference type="Gene3D" id="1.25.40.90">
    <property type="match status" value="1"/>
</dbReference>
<dbReference type="PROSITE" id="PS50128">
    <property type="entry name" value="SURP"/>
    <property type="match status" value="1"/>
</dbReference>
<feature type="domain" description="SURP motif" evidence="5">
    <location>
        <begin position="176"/>
        <end position="216"/>
    </location>
</feature>
<dbReference type="PANTHER" id="PTHR23140">
    <property type="entry name" value="RNA PROCESSING PROTEIN LD23810P"/>
    <property type="match status" value="1"/>
</dbReference>
<dbReference type="InterPro" id="IPR012677">
    <property type="entry name" value="Nucleotide-bd_a/b_plait_sf"/>
</dbReference>
<dbReference type="PROSITE" id="PS50102">
    <property type="entry name" value="RRM"/>
    <property type="match status" value="1"/>
</dbReference>
<dbReference type="OrthoDB" id="377209at2759"/>
<dbReference type="Proteomes" id="UP000030755">
    <property type="component" value="Unassembled WGS sequence"/>
</dbReference>
<dbReference type="SMART" id="SM00648">
    <property type="entry name" value="SWAP"/>
    <property type="match status" value="1"/>
</dbReference>
<dbReference type="InterPro" id="IPR000504">
    <property type="entry name" value="RRM_dom"/>
</dbReference>
<evidence type="ECO:0000259" key="6">
    <source>
        <dbReference type="PROSITE" id="PS51391"/>
    </source>
</evidence>
<feature type="domain" description="CID" evidence="6">
    <location>
        <begin position="273"/>
        <end position="418"/>
    </location>
</feature>
<proteinExistence type="predicted"/>
<dbReference type="Gene3D" id="3.30.70.330">
    <property type="match status" value="1"/>
</dbReference>